<accession>A0AAF1BVY6</accession>
<dbReference type="KEGG" id="cpyr:CYJ47_11620"/>
<reference evidence="1" key="2">
    <citation type="submission" date="2023-10" db="EMBL/GenBank/DDBJ databases">
        <authorList>
            <person name="Choi B."/>
        </authorList>
    </citation>
    <scope>NUCLEOTIDE SEQUENCE</scope>
    <source>
        <strain evidence="1">UMB0763</strain>
    </source>
</reference>
<dbReference type="Proteomes" id="UP000234560">
    <property type="component" value="Chromosome"/>
</dbReference>
<evidence type="ECO:0000313" key="1">
    <source>
        <dbReference type="EMBL" id="WOT01882.1"/>
    </source>
</evidence>
<dbReference type="EMBL" id="CP136958">
    <property type="protein sequence ID" value="WOT01882.1"/>
    <property type="molecule type" value="Genomic_DNA"/>
</dbReference>
<proteinExistence type="predicted"/>
<name>A0AAF1BVY6_9CORY</name>
<reference evidence="1" key="1">
    <citation type="submission" date="2017-12" db="EMBL/GenBank/DDBJ databases">
        <authorList>
            <person name="Thomas-White K."/>
            <person name="Wolfe A.J."/>
        </authorList>
    </citation>
    <scope>NUCLEOTIDE SEQUENCE</scope>
    <source>
        <strain evidence="1">UMB0763</strain>
    </source>
</reference>
<protein>
    <submittedName>
        <fullName evidence="1">Uncharacterized protein</fullName>
    </submittedName>
</protein>
<sequence length="80" mass="9221">MKWLRRFKQSRGGAASGEHIAATRTNVPLDDHMTLLFAQELPFHPAEERAMIEKILKEYQGPTITSQDMLPQQIRDLMDL</sequence>
<organism evidence="1 2">
    <name type="scientific">Corynebacterium pyruviciproducens</name>
    <dbReference type="NCBI Taxonomy" id="598660"/>
    <lineage>
        <taxon>Bacteria</taxon>
        <taxon>Bacillati</taxon>
        <taxon>Actinomycetota</taxon>
        <taxon>Actinomycetes</taxon>
        <taxon>Mycobacteriales</taxon>
        <taxon>Corynebacteriaceae</taxon>
        <taxon>Corynebacterium</taxon>
    </lineage>
</organism>
<dbReference type="RefSeq" id="WP_016459180.1">
    <property type="nucleotide sequence ID" value="NZ_CAUPGZ010000017.1"/>
</dbReference>
<dbReference type="AlphaFoldDB" id="A0AAF1BVY6"/>
<gene>
    <name evidence="1" type="ORF">CYJ47_11620</name>
</gene>
<evidence type="ECO:0000313" key="2">
    <source>
        <dbReference type="Proteomes" id="UP000234560"/>
    </source>
</evidence>